<proteinExistence type="predicted"/>
<feature type="signal peptide" evidence="2">
    <location>
        <begin position="1"/>
        <end position="20"/>
    </location>
</feature>
<feature type="transmembrane region" description="Helical" evidence="1">
    <location>
        <begin position="207"/>
        <end position="233"/>
    </location>
</feature>
<dbReference type="OrthoDB" id="10020495at2759"/>
<keyword evidence="1" id="KW-0812">Transmembrane</keyword>
<keyword evidence="2" id="KW-0732">Signal</keyword>
<dbReference type="CDD" id="cd06263">
    <property type="entry name" value="MAM"/>
    <property type="match status" value="1"/>
</dbReference>
<dbReference type="SMART" id="SM00137">
    <property type="entry name" value="MAM"/>
    <property type="match status" value="1"/>
</dbReference>
<evidence type="ECO:0000259" key="3">
    <source>
        <dbReference type="PROSITE" id="PS50060"/>
    </source>
</evidence>
<name>A0A914A3I9_PATMI</name>
<sequence length="344" mass="38277">MFQFCAYLVFLSLLIWKTSADYRSLISCSFESACVLRQDREDDFDWAEGRGRIQGQGMFAPSADHTYGDSFGVYLYTPSDATREGQSAKLVSDELAVTTNTTVLIDFVYHMYDEQGQDRLGSLMVYINDDLVWSRAGNQGSTWMRALVNATCNSRSLQVTFEGILGGMHSDIGLDDISIGIYETTLPDPTVEVTPDVTPRLRPADTWRTIACVSLALVGLMAICVAVAVVYIFKLRKRLGDAQFKGGSGRAPSSPQCNVDLEPSGYLPLNATIDKTADKAIGSNAQQDRYGDLYLQPTVSQQPGRHTVHTERPEHIFLRSRKLSWNNEDKEGMGDCDYEYMCTD</sequence>
<keyword evidence="1" id="KW-1133">Transmembrane helix</keyword>
<dbReference type="RefSeq" id="XP_038057941.1">
    <property type="nucleotide sequence ID" value="XM_038202013.1"/>
</dbReference>
<keyword evidence="1" id="KW-0472">Membrane</keyword>
<evidence type="ECO:0000256" key="1">
    <source>
        <dbReference type="SAM" id="Phobius"/>
    </source>
</evidence>
<dbReference type="AlphaFoldDB" id="A0A914A3I9"/>
<feature type="chain" id="PRO_5037495484" description="MAM domain-containing protein" evidence="2">
    <location>
        <begin position="21"/>
        <end position="344"/>
    </location>
</feature>
<dbReference type="SUPFAM" id="SSF49899">
    <property type="entry name" value="Concanavalin A-like lectins/glucanases"/>
    <property type="match status" value="1"/>
</dbReference>
<protein>
    <recommendedName>
        <fullName evidence="3">MAM domain-containing protein</fullName>
    </recommendedName>
</protein>
<feature type="domain" description="MAM" evidence="3">
    <location>
        <begin position="26"/>
        <end position="179"/>
    </location>
</feature>
<dbReference type="GO" id="GO:0016020">
    <property type="term" value="C:membrane"/>
    <property type="evidence" value="ECO:0007669"/>
    <property type="project" value="InterPro"/>
</dbReference>
<dbReference type="OMA" id="TERPEHI"/>
<dbReference type="GeneID" id="119729390"/>
<evidence type="ECO:0000313" key="4">
    <source>
        <dbReference type="EnsemblMetazoa" id="XP_038057941.1"/>
    </source>
</evidence>
<dbReference type="EnsemblMetazoa" id="XM_038202013.1">
    <property type="protein sequence ID" value="XP_038057941.1"/>
    <property type="gene ID" value="LOC119729390"/>
</dbReference>
<evidence type="ECO:0000313" key="5">
    <source>
        <dbReference type="Proteomes" id="UP000887568"/>
    </source>
</evidence>
<dbReference type="Proteomes" id="UP000887568">
    <property type="component" value="Unplaced"/>
</dbReference>
<keyword evidence="5" id="KW-1185">Reference proteome</keyword>
<evidence type="ECO:0000256" key="2">
    <source>
        <dbReference type="SAM" id="SignalP"/>
    </source>
</evidence>
<dbReference type="Pfam" id="PF00629">
    <property type="entry name" value="MAM"/>
    <property type="match status" value="1"/>
</dbReference>
<dbReference type="PANTHER" id="PTHR23282:SF101">
    <property type="entry name" value="MAM DOMAIN-CONTAINING PROTEIN"/>
    <property type="match status" value="1"/>
</dbReference>
<organism evidence="4 5">
    <name type="scientific">Patiria miniata</name>
    <name type="common">Bat star</name>
    <name type="synonym">Asterina miniata</name>
    <dbReference type="NCBI Taxonomy" id="46514"/>
    <lineage>
        <taxon>Eukaryota</taxon>
        <taxon>Metazoa</taxon>
        <taxon>Echinodermata</taxon>
        <taxon>Eleutherozoa</taxon>
        <taxon>Asterozoa</taxon>
        <taxon>Asteroidea</taxon>
        <taxon>Valvatacea</taxon>
        <taxon>Valvatida</taxon>
        <taxon>Asterinidae</taxon>
        <taxon>Patiria</taxon>
    </lineage>
</organism>
<dbReference type="Gene3D" id="2.60.120.200">
    <property type="match status" value="1"/>
</dbReference>
<dbReference type="InterPro" id="IPR000998">
    <property type="entry name" value="MAM_dom"/>
</dbReference>
<reference evidence="4" key="1">
    <citation type="submission" date="2022-11" db="UniProtKB">
        <authorList>
            <consortium name="EnsemblMetazoa"/>
        </authorList>
    </citation>
    <scope>IDENTIFICATION</scope>
</reference>
<dbReference type="InterPro" id="IPR013320">
    <property type="entry name" value="ConA-like_dom_sf"/>
</dbReference>
<dbReference type="PANTHER" id="PTHR23282">
    <property type="entry name" value="APICAL ENDOSOMAL GLYCOPROTEIN PRECURSOR"/>
    <property type="match status" value="1"/>
</dbReference>
<accession>A0A914A3I9</accession>
<dbReference type="PROSITE" id="PS50060">
    <property type="entry name" value="MAM_2"/>
    <property type="match status" value="1"/>
</dbReference>
<dbReference type="InterPro" id="IPR051560">
    <property type="entry name" value="MAM_domain-containing"/>
</dbReference>